<dbReference type="CDD" id="cd01949">
    <property type="entry name" value="GGDEF"/>
    <property type="match status" value="1"/>
</dbReference>
<feature type="domain" description="GGDEF" evidence="4">
    <location>
        <begin position="338"/>
        <end position="478"/>
    </location>
</feature>
<dbReference type="PANTHER" id="PTHR44757">
    <property type="entry name" value="DIGUANYLATE CYCLASE DGCP"/>
    <property type="match status" value="1"/>
</dbReference>
<protein>
    <submittedName>
        <fullName evidence="5">EAL domain-containing protein</fullName>
    </submittedName>
</protein>
<dbReference type="NCBIfam" id="TIGR00254">
    <property type="entry name" value="GGDEF"/>
    <property type="match status" value="1"/>
</dbReference>
<dbReference type="SMART" id="SM00267">
    <property type="entry name" value="GGDEF"/>
    <property type="match status" value="1"/>
</dbReference>
<dbReference type="InterPro" id="IPR013655">
    <property type="entry name" value="PAS_fold_3"/>
</dbReference>
<feature type="domain" description="EAL" evidence="3">
    <location>
        <begin position="487"/>
        <end position="741"/>
    </location>
</feature>
<dbReference type="SUPFAM" id="SSF55073">
    <property type="entry name" value="Nucleotide cyclase"/>
    <property type="match status" value="1"/>
</dbReference>
<dbReference type="Pfam" id="PF08447">
    <property type="entry name" value="PAS_3"/>
    <property type="match status" value="1"/>
</dbReference>
<dbReference type="Proteomes" id="UP001228044">
    <property type="component" value="Unassembled WGS sequence"/>
</dbReference>
<evidence type="ECO:0000259" key="4">
    <source>
        <dbReference type="PROSITE" id="PS50887"/>
    </source>
</evidence>
<organism evidence="5 6">
    <name type="scientific">Roseateles violae</name>
    <dbReference type="NCBI Taxonomy" id="3058042"/>
    <lineage>
        <taxon>Bacteria</taxon>
        <taxon>Pseudomonadati</taxon>
        <taxon>Pseudomonadota</taxon>
        <taxon>Betaproteobacteria</taxon>
        <taxon>Burkholderiales</taxon>
        <taxon>Sphaerotilaceae</taxon>
        <taxon>Roseateles</taxon>
    </lineage>
</organism>
<evidence type="ECO:0000313" key="6">
    <source>
        <dbReference type="Proteomes" id="UP001228044"/>
    </source>
</evidence>
<dbReference type="PROSITE" id="PS50113">
    <property type="entry name" value="PAC"/>
    <property type="match status" value="1"/>
</dbReference>
<dbReference type="Gene3D" id="3.30.450.20">
    <property type="entry name" value="PAS domain"/>
    <property type="match status" value="2"/>
</dbReference>
<gene>
    <name evidence="5" type="ORF">QWJ38_22560</name>
</gene>
<comment type="caution">
    <text evidence="5">The sequence shown here is derived from an EMBL/GenBank/DDBJ whole genome shotgun (WGS) entry which is preliminary data.</text>
</comment>
<dbReference type="InterPro" id="IPR043128">
    <property type="entry name" value="Rev_trsase/Diguanyl_cyclase"/>
</dbReference>
<dbReference type="NCBIfam" id="TIGR00229">
    <property type="entry name" value="sensory_box"/>
    <property type="match status" value="1"/>
</dbReference>
<feature type="domain" description="PAC" evidence="2">
    <location>
        <begin position="130"/>
        <end position="182"/>
    </location>
</feature>
<evidence type="ECO:0000259" key="1">
    <source>
        <dbReference type="PROSITE" id="PS50112"/>
    </source>
</evidence>
<dbReference type="Pfam" id="PF08448">
    <property type="entry name" value="PAS_4"/>
    <property type="match status" value="1"/>
</dbReference>
<dbReference type="Gene3D" id="3.20.20.450">
    <property type="entry name" value="EAL domain"/>
    <property type="match status" value="1"/>
</dbReference>
<accession>A0ABT8DZV7</accession>
<dbReference type="Pfam" id="PF00990">
    <property type="entry name" value="GGDEF"/>
    <property type="match status" value="1"/>
</dbReference>
<dbReference type="InterPro" id="IPR029787">
    <property type="entry name" value="Nucleotide_cyclase"/>
</dbReference>
<dbReference type="PANTHER" id="PTHR44757:SF2">
    <property type="entry name" value="BIOFILM ARCHITECTURE MAINTENANCE PROTEIN MBAA"/>
    <property type="match status" value="1"/>
</dbReference>
<dbReference type="Pfam" id="PF00563">
    <property type="entry name" value="EAL"/>
    <property type="match status" value="1"/>
</dbReference>
<evidence type="ECO:0000313" key="5">
    <source>
        <dbReference type="EMBL" id="MDN3923080.1"/>
    </source>
</evidence>
<dbReference type="PROSITE" id="PS50883">
    <property type="entry name" value="EAL"/>
    <property type="match status" value="1"/>
</dbReference>
<dbReference type="CDD" id="cd01948">
    <property type="entry name" value="EAL"/>
    <property type="match status" value="1"/>
</dbReference>
<feature type="domain" description="PAS" evidence="1">
    <location>
        <begin position="178"/>
        <end position="235"/>
    </location>
</feature>
<dbReference type="InterPro" id="IPR035919">
    <property type="entry name" value="EAL_sf"/>
</dbReference>
<sequence length="755" mass="83198">MRRLGGLRLPLLAGAGLATGLAMLPATPPWAALAGIALLPILLQQGLAGIQGRRRRHLHDTLDACGIAAAEWRPERGDGEGSPLWQALAGPIAARRARPTQWLELAHPLDQERLLADFEGLLAPDGGDRLRASLRLPQADGQWRWYELQARVQQRRGGRVRRLLTTLADVERQHGAEERQRISVALFAHLHEGVLVTDLQLRVLDANPAYCRIMGLSREALLGQPAAPLLTTVLHRSGLRPEQLQQALQEQGVWQGRVSGERADRSPCVLQLTVATIPEPDGPLRYRVVTVSDLTEDTRRQQQLRQQQRFDALTGLANQQELMRLLTQALAASEREGFRIAICRLDLDQFKQINSRHGSEIGDELLHQVAQRLGAALRSAPQWSDVAARLGGDEFALLLRVADAEEAQRALERLLNVLRASYHLGPAGEPLSLELTASIGATLFPLDNSDAETLLRHAGHALYRAKHSGRNGLRFFDSAKRLRDEASLLALARMQQALDAGELRLFYQPKLDMQAGRVLGMEALLRWQHPERGLLPPSQFLPLIEQTGLAVQVGDWVIDQALKQSAQWLAQGLDLTVSVNVTARQLQMPDFAQRLQELINRHQEPVARHLSLEVLESAALADVAASNQLIQRCRAFGVRFALDDFGTGYSTLTYLKKLPVDMLKIDRSFVQNMLIDAQDMALVEGVIGLARHFGCSVIAEGVESAAHARALLRLGCQLGQGNGIAAAMPSAEVPGWIEAFSRSPWLLQLGGREQA</sequence>
<dbReference type="Gene3D" id="3.30.70.270">
    <property type="match status" value="1"/>
</dbReference>
<dbReference type="InterPro" id="IPR001633">
    <property type="entry name" value="EAL_dom"/>
</dbReference>
<dbReference type="EMBL" id="JAUHHC010000007">
    <property type="protein sequence ID" value="MDN3923080.1"/>
    <property type="molecule type" value="Genomic_DNA"/>
</dbReference>
<dbReference type="InterPro" id="IPR035965">
    <property type="entry name" value="PAS-like_dom_sf"/>
</dbReference>
<dbReference type="RefSeq" id="WP_290361391.1">
    <property type="nucleotide sequence ID" value="NZ_JAUHHC010000007.1"/>
</dbReference>
<dbReference type="InterPro" id="IPR052155">
    <property type="entry name" value="Biofilm_reg_signaling"/>
</dbReference>
<reference evidence="5 6" key="1">
    <citation type="submission" date="2023-06" db="EMBL/GenBank/DDBJ databases">
        <title>Pelomonas sp. PFR6 16S ribosomal RNA gene Genome sequencing and assembly.</title>
        <authorList>
            <person name="Woo H."/>
        </authorList>
    </citation>
    <scope>NUCLEOTIDE SEQUENCE [LARGE SCALE GENOMIC DNA]</scope>
    <source>
        <strain evidence="5 6">PFR6</strain>
    </source>
</reference>
<dbReference type="CDD" id="cd00130">
    <property type="entry name" value="PAS"/>
    <property type="match status" value="1"/>
</dbReference>
<dbReference type="SMART" id="SM00052">
    <property type="entry name" value="EAL"/>
    <property type="match status" value="1"/>
</dbReference>
<dbReference type="SUPFAM" id="SSF55785">
    <property type="entry name" value="PYP-like sensor domain (PAS domain)"/>
    <property type="match status" value="2"/>
</dbReference>
<dbReference type="PROSITE" id="PS50112">
    <property type="entry name" value="PAS"/>
    <property type="match status" value="1"/>
</dbReference>
<dbReference type="SMART" id="SM00091">
    <property type="entry name" value="PAS"/>
    <property type="match status" value="1"/>
</dbReference>
<proteinExistence type="predicted"/>
<dbReference type="InterPro" id="IPR000700">
    <property type="entry name" value="PAS-assoc_C"/>
</dbReference>
<evidence type="ECO:0000259" key="2">
    <source>
        <dbReference type="PROSITE" id="PS50113"/>
    </source>
</evidence>
<dbReference type="InterPro" id="IPR013656">
    <property type="entry name" value="PAS_4"/>
</dbReference>
<dbReference type="InterPro" id="IPR000014">
    <property type="entry name" value="PAS"/>
</dbReference>
<dbReference type="PROSITE" id="PS50887">
    <property type="entry name" value="GGDEF"/>
    <property type="match status" value="1"/>
</dbReference>
<dbReference type="InterPro" id="IPR000160">
    <property type="entry name" value="GGDEF_dom"/>
</dbReference>
<evidence type="ECO:0000259" key="3">
    <source>
        <dbReference type="PROSITE" id="PS50883"/>
    </source>
</evidence>
<dbReference type="SUPFAM" id="SSF141868">
    <property type="entry name" value="EAL domain-like"/>
    <property type="match status" value="1"/>
</dbReference>
<keyword evidence="6" id="KW-1185">Reference proteome</keyword>
<name>A0ABT8DZV7_9BURK</name>